<dbReference type="InterPro" id="IPR011033">
    <property type="entry name" value="PRC_barrel-like_sf"/>
</dbReference>
<dbReference type="InterPro" id="IPR027275">
    <property type="entry name" value="PRC-brl_dom"/>
</dbReference>
<comment type="caution">
    <text evidence="2">The sequence shown here is derived from an EMBL/GenBank/DDBJ whole genome shotgun (WGS) entry which is preliminary data.</text>
</comment>
<reference evidence="2 3" key="1">
    <citation type="submission" date="2013-08" db="EMBL/GenBank/DDBJ databases">
        <authorList>
            <person name="Weinstock G."/>
            <person name="Sodergren E."/>
            <person name="Wylie T."/>
            <person name="Fulton L."/>
            <person name="Fulton R."/>
            <person name="Fronick C."/>
            <person name="O'Laughlin M."/>
            <person name="Godfrey J."/>
            <person name="Miner T."/>
            <person name="Herter B."/>
            <person name="Appelbaum E."/>
            <person name="Cordes M."/>
            <person name="Lek S."/>
            <person name="Wollam A."/>
            <person name="Pepin K.H."/>
            <person name="Palsikar V.B."/>
            <person name="Mitreva M."/>
            <person name="Wilson R.K."/>
        </authorList>
    </citation>
    <scope>NUCLEOTIDE SEQUENCE [LARGE SCALE GENOMIC DNA]</scope>
    <source>
        <strain evidence="2 3">ATCC 12856</strain>
    </source>
</reference>
<dbReference type="EMBL" id="AWSJ01000183">
    <property type="protein sequence ID" value="ERI08886.1"/>
    <property type="molecule type" value="Genomic_DNA"/>
</dbReference>
<dbReference type="PATRIC" id="fig|649747.3.peg.2755"/>
<feature type="domain" description="PRC-barrel" evidence="1">
    <location>
        <begin position="94"/>
        <end position="162"/>
    </location>
</feature>
<dbReference type="HOGENOM" id="CLU_132076_0_0_9"/>
<evidence type="ECO:0000259" key="1">
    <source>
        <dbReference type="Pfam" id="PF05239"/>
    </source>
</evidence>
<organism evidence="2 3">
    <name type="scientific">Aneurinibacillus aneurinilyticus ATCC 12856</name>
    <dbReference type="NCBI Taxonomy" id="649747"/>
    <lineage>
        <taxon>Bacteria</taxon>
        <taxon>Bacillati</taxon>
        <taxon>Bacillota</taxon>
        <taxon>Bacilli</taxon>
        <taxon>Bacillales</taxon>
        <taxon>Paenibacillaceae</taxon>
        <taxon>Aneurinibacillus group</taxon>
        <taxon>Aneurinibacillus</taxon>
    </lineage>
</organism>
<dbReference type="AlphaFoldDB" id="U1YDN7"/>
<feature type="domain" description="PRC-barrel" evidence="1">
    <location>
        <begin position="6"/>
        <end position="64"/>
    </location>
</feature>
<accession>U1YDN7</accession>
<dbReference type="STRING" id="649747.HMPREF0083_03042"/>
<protein>
    <submittedName>
        <fullName evidence="2">PRC-barrel domain protein</fullName>
    </submittedName>
</protein>
<dbReference type="eggNOG" id="COG3881">
    <property type="taxonomic scope" value="Bacteria"/>
</dbReference>
<dbReference type="Gene3D" id="2.30.30.240">
    <property type="entry name" value="PRC-barrel domain"/>
    <property type="match status" value="2"/>
</dbReference>
<dbReference type="SUPFAM" id="SSF50346">
    <property type="entry name" value="PRC-barrel domain"/>
    <property type="match status" value="2"/>
</dbReference>
<proteinExistence type="predicted"/>
<sequence>MSVMQRVRDVIGLPVIELDRGKEVGYVHDLLFNEHKQWAGILLGEKGFLKQGTYIPAKAVCAIGTDCVSIADQQAIVSFSTFPPGWMSIQTGSSPIQGKAFVTAEGEHLGIVEDVYFRTGSGKIVGYELSNGILSDIIDGRTVVPSTERLKMGEDTVIVSGPE</sequence>
<evidence type="ECO:0000313" key="2">
    <source>
        <dbReference type="EMBL" id="ERI08886.1"/>
    </source>
</evidence>
<gene>
    <name evidence="2" type="ORF">HMPREF0083_03042</name>
</gene>
<name>U1YDN7_ANEAE</name>
<dbReference type="Pfam" id="PF05239">
    <property type="entry name" value="PRC"/>
    <property type="match status" value="2"/>
</dbReference>
<dbReference type="Proteomes" id="UP000016511">
    <property type="component" value="Unassembled WGS sequence"/>
</dbReference>
<keyword evidence="3" id="KW-1185">Reference proteome</keyword>
<evidence type="ECO:0000313" key="3">
    <source>
        <dbReference type="Proteomes" id="UP000016511"/>
    </source>
</evidence>